<accession>A0ABU7UUN0</accession>
<name>A0ABU7UUN0_9CLOT</name>
<dbReference type="RefSeq" id="WP_216254262.1">
    <property type="nucleotide sequence ID" value="NZ_JAZHFS010000035.1"/>
</dbReference>
<protein>
    <submittedName>
        <fullName evidence="1">Death on curing protein</fullName>
    </submittedName>
</protein>
<proteinExistence type="predicted"/>
<evidence type="ECO:0000313" key="2">
    <source>
        <dbReference type="Proteomes" id="UP001498469"/>
    </source>
</evidence>
<gene>
    <name evidence="1" type="ORF">SJI18_22095</name>
</gene>
<sequence length="45" mass="5076">MKYISVEYILKLHEKLISTTCGSDGVRGIELLKSSIENSKVTFDE</sequence>
<evidence type="ECO:0000313" key="1">
    <source>
        <dbReference type="EMBL" id="MEF2114978.1"/>
    </source>
</evidence>
<reference evidence="1 2" key="1">
    <citation type="submission" date="2023-11" db="EMBL/GenBank/DDBJ databases">
        <title>Draft genome sequence of a psychrophilic Clostridium strain from permafrost water brine.</title>
        <authorList>
            <person name="Shcherbakova V.A."/>
            <person name="Trubitsyn V.E."/>
            <person name="Zakharyuk A.G."/>
        </authorList>
    </citation>
    <scope>NUCLEOTIDE SEQUENCE [LARGE SCALE GENOMIC DNA]</scope>
    <source>
        <strain evidence="1 2">14F</strain>
    </source>
</reference>
<dbReference type="EMBL" id="JAZHFS010000035">
    <property type="protein sequence ID" value="MEF2114978.1"/>
    <property type="molecule type" value="Genomic_DNA"/>
</dbReference>
<organism evidence="1 2">
    <name type="scientific">Clostridium frigoriphilum</name>
    <dbReference type="NCBI Taxonomy" id="443253"/>
    <lineage>
        <taxon>Bacteria</taxon>
        <taxon>Bacillati</taxon>
        <taxon>Bacillota</taxon>
        <taxon>Clostridia</taxon>
        <taxon>Eubacteriales</taxon>
        <taxon>Clostridiaceae</taxon>
        <taxon>Clostridium</taxon>
    </lineage>
</organism>
<comment type="caution">
    <text evidence="1">The sequence shown here is derived from an EMBL/GenBank/DDBJ whole genome shotgun (WGS) entry which is preliminary data.</text>
</comment>
<dbReference type="Proteomes" id="UP001498469">
    <property type="component" value="Unassembled WGS sequence"/>
</dbReference>
<keyword evidence="2" id="KW-1185">Reference proteome</keyword>